<feature type="compositionally biased region" description="Basic and acidic residues" evidence="1">
    <location>
        <begin position="55"/>
        <end position="66"/>
    </location>
</feature>
<dbReference type="InterPro" id="IPR051091">
    <property type="entry name" value="O-Glucosyltr/Glycosyltrsf_90"/>
</dbReference>
<reference evidence="3" key="1">
    <citation type="submission" date="2020-11" db="EMBL/GenBank/DDBJ databases">
        <authorList>
            <consortium name="DOE Joint Genome Institute"/>
            <person name="Ahrendt S."/>
            <person name="Riley R."/>
            <person name="Andreopoulos W."/>
            <person name="Labutti K."/>
            <person name="Pangilinan J."/>
            <person name="Ruiz-Duenas F.J."/>
            <person name="Barrasa J.M."/>
            <person name="Sanchez-Garcia M."/>
            <person name="Camarero S."/>
            <person name="Miyauchi S."/>
            <person name="Serrano A."/>
            <person name="Linde D."/>
            <person name="Babiker R."/>
            <person name="Drula E."/>
            <person name="Ayuso-Fernandez I."/>
            <person name="Pacheco R."/>
            <person name="Padilla G."/>
            <person name="Ferreira P."/>
            <person name="Barriuso J."/>
            <person name="Kellner H."/>
            <person name="Castanera R."/>
            <person name="Alfaro M."/>
            <person name="Ramirez L."/>
            <person name="Pisabarro A.G."/>
            <person name="Kuo A."/>
            <person name="Tritt A."/>
            <person name="Lipzen A."/>
            <person name="He G."/>
            <person name="Yan M."/>
            <person name="Ng V."/>
            <person name="Cullen D."/>
            <person name="Martin F."/>
            <person name="Rosso M.-N."/>
            <person name="Henrissat B."/>
            <person name="Hibbett D."/>
            <person name="Martinez A.T."/>
            <person name="Grigoriev I.V."/>
        </authorList>
    </citation>
    <scope>NUCLEOTIDE SEQUENCE</scope>
    <source>
        <strain evidence="3">AH 40177</strain>
    </source>
</reference>
<evidence type="ECO:0000256" key="1">
    <source>
        <dbReference type="SAM" id="MobiDB-lite"/>
    </source>
</evidence>
<dbReference type="EMBL" id="JADNRY010000156">
    <property type="protein sequence ID" value="KAF9062990.1"/>
    <property type="molecule type" value="Genomic_DNA"/>
</dbReference>
<dbReference type="PANTHER" id="PTHR12203:SF118">
    <property type="entry name" value="BETA-1,2-XYLOSYLTRANSFERASE 1"/>
    <property type="match status" value="1"/>
</dbReference>
<comment type="caution">
    <text evidence="3">The sequence shown here is derived from an EMBL/GenBank/DDBJ whole genome shotgun (WGS) entry which is preliminary data.</text>
</comment>
<dbReference type="InterPro" id="IPR006598">
    <property type="entry name" value="CAP10"/>
</dbReference>
<dbReference type="SMART" id="SM00672">
    <property type="entry name" value="CAP10"/>
    <property type="match status" value="1"/>
</dbReference>
<proteinExistence type="predicted"/>
<evidence type="ECO:0000313" key="4">
    <source>
        <dbReference type="Proteomes" id="UP000772434"/>
    </source>
</evidence>
<keyword evidence="3" id="KW-0808">Transferase</keyword>
<dbReference type="Pfam" id="PF05686">
    <property type="entry name" value="Glyco_transf_90"/>
    <property type="match status" value="1"/>
</dbReference>
<dbReference type="GO" id="GO:0016740">
    <property type="term" value="F:transferase activity"/>
    <property type="evidence" value="ECO:0007669"/>
    <property type="project" value="UniProtKB-KW"/>
</dbReference>
<gene>
    <name evidence="3" type="ORF">BDP27DRAFT_255886</name>
</gene>
<sequence length="655" mass="75530">MYILPASTRSRRYIRVLVAGFALCALSAQLPAFFHRFSPVDNGTITETQESGLEEGSREGSSRLEQKGYATTARARGQHSYHVDGLVHVNPKGPHPIFELMDRAEKAWNEKLRKASSSLDEAINEYRRRYRRNPPKGFDKWYVLYVLHTLVPSAGCYHYLMFTRWSYVQSHDVRLPDEYDQIYHDLEPFWGLEPSYLLELQAERELKEDTYTIGKNASGQIDILKTSFHEGRYDQLIVNANNIMSILRDIEHLLPDFRATFTPHDSPNLVTDHVIKSTLLEASSTGSYLNKDQLPPIHRLGWRSACHPDSPARRIDFDLDGPPPPKFPKTFIHNHRQSMDPCLHPNLFWLHGQFLSHNLGPSPYPTMIPEFSSCNTDLHHNIRIPTPYGWVEDVTDDPPFPEKEDERLLWRGTNTGMHHSPSSRWHNAHRDRLVRTANEINGTLDFLLPPKPGYDDSPVGGPQTLRRARVNPAMMDVAFVRAPTQCDDSTCDYMKKIYEYKRMQSLKEAGNYKYVLDVDGNGWSGRFKRLITSNALVFKSTIFPEWFGDRVAPWVHYVPIQTDLSDLYDALIFFRGDPNGEGAHEDLGRKIALQGREWSKSYWRREDIIAYFYRLFLEYARLMSTDRGAMTYNEEGELSLQTGPKEGPIEDALLH</sequence>
<dbReference type="OrthoDB" id="541052at2759"/>
<keyword evidence="4" id="KW-1185">Reference proteome</keyword>
<feature type="region of interest" description="Disordered" evidence="1">
    <location>
        <begin position="48"/>
        <end position="69"/>
    </location>
</feature>
<evidence type="ECO:0000259" key="2">
    <source>
        <dbReference type="SMART" id="SM00672"/>
    </source>
</evidence>
<protein>
    <submittedName>
        <fullName evidence="3">Glycosyl transferase family 90-domain-containing protein</fullName>
    </submittedName>
</protein>
<evidence type="ECO:0000313" key="3">
    <source>
        <dbReference type="EMBL" id="KAF9062990.1"/>
    </source>
</evidence>
<accession>A0A9P5PJ56</accession>
<feature type="domain" description="Glycosyl transferase CAP10" evidence="2">
    <location>
        <begin position="347"/>
        <end position="626"/>
    </location>
</feature>
<organism evidence="3 4">
    <name type="scientific">Rhodocollybia butyracea</name>
    <dbReference type="NCBI Taxonomy" id="206335"/>
    <lineage>
        <taxon>Eukaryota</taxon>
        <taxon>Fungi</taxon>
        <taxon>Dikarya</taxon>
        <taxon>Basidiomycota</taxon>
        <taxon>Agaricomycotina</taxon>
        <taxon>Agaricomycetes</taxon>
        <taxon>Agaricomycetidae</taxon>
        <taxon>Agaricales</taxon>
        <taxon>Marasmiineae</taxon>
        <taxon>Omphalotaceae</taxon>
        <taxon>Rhodocollybia</taxon>
    </lineage>
</organism>
<dbReference type="PANTHER" id="PTHR12203">
    <property type="entry name" value="KDEL LYS-ASP-GLU-LEU CONTAINING - RELATED"/>
    <property type="match status" value="1"/>
</dbReference>
<name>A0A9P5PJ56_9AGAR</name>
<dbReference type="AlphaFoldDB" id="A0A9P5PJ56"/>
<dbReference type="Proteomes" id="UP000772434">
    <property type="component" value="Unassembled WGS sequence"/>
</dbReference>
<feature type="region of interest" description="Disordered" evidence="1">
    <location>
        <begin position="635"/>
        <end position="655"/>
    </location>
</feature>